<evidence type="ECO:0000256" key="1">
    <source>
        <dbReference type="SAM" id="Phobius"/>
    </source>
</evidence>
<evidence type="ECO:0000313" key="2">
    <source>
        <dbReference type="EMBL" id="CAF0777900.1"/>
    </source>
</evidence>
<protein>
    <recommendedName>
        <fullName evidence="4">Peptidase M13 N-terminal domain-containing protein</fullName>
    </recommendedName>
</protein>
<dbReference type="InterPro" id="IPR024079">
    <property type="entry name" value="MetalloPept_cat_dom_sf"/>
</dbReference>
<dbReference type="GO" id="GO:0004222">
    <property type="term" value="F:metalloendopeptidase activity"/>
    <property type="evidence" value="ECO:0007669"/>
    <property type="project" value="InterPro"/>
</dbReference>
<dbReference type="Gene3D" id="3.40.390.10">
    <property type="entry name" value="Collagenase (Catalytic Domain)"/>
    <property type="match status" value="1"/>
</dbReference>
<dbReference type="SUPFAM" id="SSF55486">
    <property type="entry name" value="Metalloproteases ('zincins'), catalytic domain"/>
    <property type="match status" value="2"/>
</dbReference>
<proteinExistence type="predicted"/>
<comment type="caution">
    <text evidence="2">The sequence shown here is derived from an EMBL/GenBank/DDBJ whole genome shotgun (WGS) entry which is preliminary data.</text>
</comment>
<dbReference type="Gene3D" id="1.10.1380.10">
    <property type="entry name" value="Neutral endopeptidase , domain2"/>
    <property type="match status" value="1"/>
</dbReference>
<dbReference type="InterPro" id="IPR042089">
    <property type="entry name" value="Peptidase_M13_dom_2"/>
</dbReference>
<evidence type="ECO:0000313" key="3">
    <source>
        <dbReference type="Proteomes" id="UP000663845"/>
    </source>
</evidence>
<accession>A0A813R6W0</accession>
<keyword evidence="1" id="KW-0472">Membrane</keyword>
<keyword evidence="1" id="KW-1133">Transmembrane helix</keyword>
<keyword evidence="1" id="KW-0812">Transmembrane</keyword>
<gene>
    <name evidence="2" type="ORF">JYZ213_LOCUS3999</name>
</gene>
<evidence type="ECO:0008006" key="4">
    <source>
        <dbReference type="Google" id="ProtNLM"/>
    </source>
</evidence>
<dbReference type="InterPro" id="IPR000718">
    <property type="entry name" value="Peptidase_M13"/>
</dbReference>
<reference evidence="2" key="1">
    <citation type="submission" date="2021-02" db="EMBL/GenBank/DDBJ databases">
        <authorList>
            <person name="Nowell W R."/>
        </authorList>
    </citation>
    <scope>NUCLEOTIDE SEQUENCE</scope>
</reference>
<feature type="transmembrane region" description="Helical" evidence="1">
    <location>
        <begin position="36"/>
        <end position="61"/>
    </location>
</feature>
<dbReference type="Proteomes" id="UP000663845">
    <property type="component" value="Unassembled WGS sequence"/>
</dbReference>
<dbReference type="PROSITE" id="PS51885">
    <property type="entry name" value="NEPRILYSIN"/>
    <property type="match status" value="1"/>
</dbReference>
<name>A0A813R6W0_9BILA</name>
<dbReference type="EMBL" id="CAJNOG010000022">
    <property type="protein sequence ID" value="CAF0777900.1"/>
    <property type="molecule type" value="Genomic_DNA"/>
</dbReference>
<dbReference type="AlphaFoldDB" id="A0A813R6W0"/>
<sequence length="766" mass="90857">MSGCGSWLNRRCCCRRQSQGTYIYLYSPPMGSSSSLFHCLTCILCGFCLAFILILTAIIIYNMNNTNIILTSKSNPDQHIYPIAKKRQLQDFVNINIDPCENFYDFVCDKWTQEKKVDIYNDEEEYQQKWTRIRHKIHDKLMINMSNSQPKSSENNFSSTALSVSTLYQLCETQSPSLLLDELERYFALFIQQEPYRSYSTLFNQTTLLHSKPIPITFDYNPFFKLIHSTSNNTDYSFSTILRINRRPLPSPLVILPNLAVLNQTALSNLIKFDNDYTKFLKQANVSLKLYEQEYNQNSLIIKRILLYPNYHLCISSLNETNGFKKLIQLLNYFLRYRLRKFNTKLMDKQIRILEKITNNDTRVEHLRRIQSEFKVLENIIPLENQSIDDNSSCIRNLLDKLLDKRMKIYELSPDINFYSPNRTIKYFTSNDWPYLIMLYDHLLKTTPVDTLTNFVFFDYYRHLIYPYYQPHIHRSIDFDINYRNESYESLYETYYPNISCPINSCFDILNCYHSSLLIQSLAENNQISLSSIQTIVENLITHFRLIIEQSDHLYIKEKQLLINELNQIKIFIGHYESSTVYSLPDIQSTSYLKYAQLFSSISYDQYDYSFSIEPIYNPINHTLLLPYGFIYLSNHSIEYPLTRFFLKILFQTIRSNPFSIECLIKSFDDFNSTITDISDEHITYLLFRSRFLFENNIIFDEYLWPFMSANSLIKRFLIDYTANNYCQSLNDYHLFLNNTYLNDDVYLVFHCQQASSIRQSKCSVI</sequence>
<dbReference type="GO" id="GO:0006508">
    <property type="term" value="P:proteolysis"/>
    <property type="evidence" value="ECO:0007669"/>
    <property type="project" value="InterPro"/>
</dbReference>
<organism evidence="2 3">
    <name type="scientific">Adineta steineri</name>
    <dbReference type="NCBI Taxonomy" id="433720"/>
    <lineage>
        <taxon>Eukaryota</taxon>
        <taxon>Metazoa</taxon>
        <taxon>Spiralia</taxon>
        <taxon>Gnathifera</taxon>
        <taxon>Rotifera</taxon>
        <taxon>Eurotatoria</taxon>
        <taxon>Bdelloidea</taxon>
        <taxon>Adinetida</taxon>
        <taxon>Adinetidae</taxon>
        <taxon>Adineta</taxon>
    </lineage>
</organism>